<proteinExistence type="predicted"/>
<gene>
    <name evidence="2" type="primary">LOC142176207</name>
</gene>
<evidence type="ECO:0000313" key="1">
    <source>
        <dbReference type="Proteomes" id="UP000790787"/>
    </source>
</evidence>
<name>A0AC58TQC3_TOBAC</name>
<evidence type="ECO:0000313" key="2">
    <source>
        <dbReference type="RefSeq" id="XP_075099425.1"/>
    </source>
</evidence>
<dbReference type="RefSeq" id="XP_075099425.1">
    <property type="nucleotide sequence ID" value="XM_075243324.1"/>
</dbReference>
<reference evidence="2" key="2">
    <citation type="submission" date="2025-08" db="UniProtKB">
        <authorList>
            <consortium name="RefSeq"/>
        </authorList>
    </citation>
    <scope>IDENTIFICATION</scope>
    <source>
        <tissue evidence="2">Leaf</tissue>
    </source>
</reference>
<sequence>MPLQGDGSQSKMNPDRGLGEDVLTKPASPAISSFGKVVSPPLPSSFFVEGRAYISSEDCTTEVEGGESYAKLSKSEFWLSSVALLEHVVSSEGIKVDLKNIEVVQGWPRPSSTIEIQSFLGSAGYYHYFVEGFSSIASPLERLTQKGTPFKLSDAEAKPPTLHLVPVFSEFPDVFSDELLGISRESVREIEFSIDVPPYTIPLSIPLYRMAPAELKELKAQLKDYLDKGFIRPNDILVYSVIISRTRRAFAKGSIHTPGSQVIRQVFQVRVLVELSSFYGHIVSDEGIKVDHRKVEAVKNWPSPTNPIEVCSFLGLGGYYRMLVENFSSIATPLTMLMHKVEKFGWTDVSKKSFQELRESVQMKHGKIFAYASRPLRKQKKNYPTHDLELAAVIFSLMLWHHYLYGVHVNIYTNHKILKYIFKQIEFNLRQQRWLELLKDYDVGILYHPKKANIVADALSQKSMCNLEDYKLEMANSCTAEEYAKLYIKEIVRLHGVLVSIVSDRVALFIAKILEISPKRTGYQNQPQYCFSSTNRRKGENDSKSVIDRSKQAKVLLRYPKMRFGVCLGDWVFLRVSLKKGVMRFVKKGKLSPRYIRPYQIIQKVSQVSFKLELPPKLEGLHLVFHVSMLRKFLSDPPDITPINDIQVIEDLSYEEVPMAILDRQARKV</sequence>
<accession>A0AC58TQC3</accession>
<keyword evidence="1" id="KW-1185">Reference proteome</keyword>
<reference evidence="1" key="1">
    <citation type="journal article" date="2014" name="Nat. Commun.">
        <title>The tobacco genome sequence and its comparison with those of tomato and potato.</title>
        <authorList>
            <person name="Sierro N."/>
            <person name="Battey J.N."/>
            <person name="Ouadi S."/>
            <person name="Bakaher N."/>
            <person name="Bovet L."/>
            <person name="Willig A."/>
            <person name="Goepfert S."/>
            <person name="Peitsch M.C."/>
            <person name="Ivanov N.V."/>
        </authorList>
    </citation>
    <scope>NUCLEOTIDE SEQUENCE [LARGE SCALE GENOMIC DNA]</scope>
</reference>
<organism evidence="1 2">
    <name type="scientific">Nicotiana tabacum</name>
    <name type="common">Common tobacco</name>
    <dbReference type="NCBI Taxonomy" id="4097"/>
    <lineage>
        <taxon>Eukaryota</taxon>
        <taxon>Viridiplantae</taxon>
        <taxon>Streptophyta</taxon>
        <taxon>Embryophyta</taxon>
        <taxon>Tracheophyta</taxon>
        <taxon>Spermatophyta</taxon>
        <taxon>Magnoliopsida</taxon>
        <taxon>eudicotyledons</taxon>
        <taxon>Gunneridae</taxon>
        <taxon>Pentapetalae</taxon>
        <taxon>asterids</taxon>
        <taxon>lamiids</taxon>
        <taxon>Solanales</taxon>
        <taxon>Solanaceae</taxon>
        <taxon>Nicotianoideae</taxon>
        <taxon>Nicotianeae</taxon>
        <taxon>Nicotiana</taxon>
    </lineage>
</organism>
<protein>
    <submittedName>
        <fullName evidence="2">Uncharacterized protein LOC142176207</fullName>
    </submittedName>
</protein>
<dbReference type="Proteomes" id="UP000790787">
    <property type="component" value="Chromosome 22"/>
</dbReference>